<evidence type="ECO:0000259" key="1">
    <source>
        <dbReference type="Pfam" id="PF01695"/>
    </source>
</evidence>
<dbReference type="Proteomes" id="UP000194003">
    <property type="component" value="Unassembled WGS sequence"/>
</dbReference>
<comment type="caution">
    <text evidence="2">The sequence shown here is derived from an EMBL/GenBank/DDBJ whole genome shotgun (WGS) entry which is preliminary data.</text>
</comment>
<dbReference type="AlphaFoldDB" id="A0A1Y2KAA5"/>
<organism evidence="2 3">
    <name type="scientific">Magnetofaba australis IT-1</name>
    <dbReference type="NCBI Taxonomy" id="1434232"/>
    <lineage>
        <taxon>Bacteria</taxon>
        <taxon>Pseudomonadati</taxon>
        <taxon>Pseudomonadota</taxon>
        <taxon>Magnetococcia</taxon>
        <taxon>Magnetococcales</taxon>
        <taxon>Magnetococcaceae</taxon>
        <taxon>Magnetofaba</taxon>
    </lineage>
</organism>
<protein>
    <recommendedName>
        <fullName evidence="1">IstB-like ATP-binding domain-containing protein</fullName>
    </recommendedName>
</protein>
<dbReference type="EMBL" id="LVJN01000001">
    <property type="protein sequence ID" value="OSM08763.1"/>
    <property type="molecule type" value="Genomic_DNA"/>
</dbReference>
<proteinExistence type="predicted"/>
<dbReference type="Pfam" id="PF01695">
    <property type="entry name" value="IstB_IS21"/>
    <property type="match status" value="1"/>
</dbReference>
<dbReference type="OrthoDB" id="8150723at2"/>
<evidence type="ECO:0000313" key="2">
    <source>
        <dbReference type="EMBL" id="OSM08763.1"/>
    </source>
</evidence>
<dbReference type="STRING" id="1434232.MAIT1_04898"/>
<gene>
    <name evidence="2" type="ORF">MAIT1_04898</name>
</gene>
<keyword evidence="3" id="KW-1185">Reference proteome</keyword>
<dbReference type="GO" id="GO:0005524">
    <property type="term" value="F:ATP binding"/>
    <property type="evidence" value="ECO:0007669"/>
    <property type="project" value="InterPro"/>
</dbReference>
<accession>A0A1Y2KAA5</accession>
<name>A0A1Y2KAA5_9PROT</name>
<evidence type="ECO:0000313" key="3">
    <source>
        <dbReference type="Proteomes" id="UP000194003"/>
    </source>
</evidence>
<feature type="domain" description="IstB-like ATP-binding" evidence="1">
    <location>
        <begin position="9"/>
        <end position="59"/>
    </location>
</feature>
<reference evidence="2 3" key="1">
    <citation type="journal article" date="2016" name="BMC Genomics">
        <title>Combined genomic and structural analyses of a cultured magnetotactic bacterium reveals its niche adaptation to a dynamic environment.</title>
        <authorList>
            <person name="Araujo A.C."/>
            <person name="Morillo V."/>
            <person name="Cypriano J."/>
            <person name="Teixeira L.C."/>
            <person name="Leao P."/>
            <person name="Lyra S."/>
            <person name="Almeida L.G."/>
            <person name="Bazylinski D.A."/>
            <person name="Vasconcellos A.T."/>
            <person name="Abreu F."/>
            <person name="Lins U."/>
        </authorList>
    </citation>
    <scope>NUCLEOTIDE SEQUENCE [LARGE SCALE GENOMIC DNA]</scope>
    <source>
        <strain evidence="2 3">IT-1</strain>
    </source>
</reference>
<sequence length="69" mass="7797">MLNHPTIDKLKSMRLNGMATALIEQMQTSTADELSFEERLGLLVDQEWTARENSRLSMAPEKCSTMAPQ</sequence>
<dbReference type="InterPro" id="IPR002611">
    <property type="entry name" value="IstB_ATP-bd"/>
</dbReference>